<dbReference type="PANTHER" id="PTHR15641">
    <property type="entry name" value="ELONGATOR COMPLEX PROTEIN 5"/>
    <property type="match status" value="1"/>
</dbReference>
<dbReference type="GO" id="GO:0005634">
    <property type="term" value="C:nucleus"/>
    <property type="evidence" value="ECO:0007669"/>
    <property type="project" value="UniProtKB-SubCell"/>
</dbReference>
<dbReference type="GO" id="GO:0002098">
    <property type="term" value="P:tRNA wobble uridine modification"/>
    <property type="evidence" value="ECO:0007669"/>
    <property type="project" value="InterPro"/>
</dbReference>
<dbReference type="Pfam" id="PF10483">
    <property type="entry name" value="Elong_Iki1"/>
    <property type="match status" value="1"/>
</dbReference>
<comment type="similarity">
    <text evidence="4">Belongs to the ELP5 family.</text>
</comment>
<dbReference type="UniPathway" id="UPA00988"/>
<dbReference type="GO" id="GO:0005829">
    <property type="term" value="C:cytosol"/>
    <property type="evidence" value="ECO:0007669"/>
    <property type="project" value="TreeGrafter"/>
</dbReference>
<keyword evidence="11" id="KW-1185">Reference proteome</keyword>
<comment type="caution">
    <text evidence="10">The sequence shown here is derived from an EMBL/GenBank/DDBJ whole genome shotgun (WGS) entry which is preliminary data.</text>
</comment>
<comment type="subcellular location">
    <subcellularLocation>
        <location evidence="2">Cytoplasm</location>
    </subcellularLocation>
    <subcellularLocation>
        <location evidence="1">Nucleus</location>
    </subcellularLocation>
</comment>
<keyword evidence="8" id="KW-0539">Nucleus</keyword>
<evidence type="ECO:0000313" key="10">
    <source>
        <dbReference type="EMBL" id="KAF5377648.1"/>
    </source>
</evidence>
<evidence type="ECO:0000256" key="3">
    <source>
        <dbReference type="ARBA" id="ARBA00005043"/>
    </source>
</evidence>
<dbReference type="GO" id="GO:0033588">
    <property type="term" value="C:elongator holoenzyme complex"/>
    <property type="evidence" value="ECO:0007669"/>
    <property type="project" value="InterPro"/>
</dbReference>
<proteinExistence type="inferred from homology"/>
<comment type="pathway">
    <text evidence="3">tRNA modification; 5-methoxycarbonylmethyl-2-thiouridine-tRNA biosynthesis.</text>
</comment>
<keyword evidence="7" id="KW-0819">tRNA processing</keyword>
<evidence type="ECO:0000256" key="4">
    <source>
        <dbReference type="ARBA" id="ARBA00009567"/>
    </source>
</evidence>
<dbReference type="Gene3D" id="3.40.50.300">
    <property type="entry name" value="P-loop containing nucleotide triphosphate hydrolases"/>
    <property type="match status" value="1"/>
</dbReference>
<dbReference type="PANTHER" id="PTHR15641:SF1">
    <property type="entry name" value="ELONGATOR COMPLEX PROTEIN 5"/>
    <property type="match status" value="1"/>
</dbReference>
<sequence>MSLLFATIDDPPRPQQPFLLLQSSIAQSSIPLLCQILAKNLKTRSSNHFLLFSFVYPPPDILKDVLILPENIETFDWTDTIPGYDDNWSDSRAAILLAAERAPSGSIEVVIDSIDTLCSDVGSVSETYKFLVELHNLIRARPIPSRLVLHATRPSKLVPLLAQPSFSPSITQLIVHPPVLLTHLARDYLTPPPPASLKAKFWTAFLPLSERTHDVERLVYGASGEGSGSTIEMVVEILIRGGEGSGRKRGIERELEGWSLLNSTCDLTKLESLREIWIKKTVTEVALDPTQNMSFNLSLTSSQQESRAQVPLPYAHEGKQTPDSAGSQRNNAYNILRS</sequence>
<evidence type="ECO:0000256" key="2">
    <source>
        <dbReference type="ARBA" id="ARBA00004496"/>
    </source>
</evidence>
<dbReference type="Proteomes" id="UP000565441">
    <property type="component" value="Unassembled WGS sequence"/>
</dbReference>
<evidence type="ECO:0000256" key="8">
    <source>
        <dbReference type="ARBA" id="ARBA00023242"/>
    </source>
</evidence>
<evidence type="ECO:0000256" key="7">
    <source>
        <dbReference type="ARBA" id="ARBA00022694"/>
    </source>
</evidence>
<dbReference type="EMBL" id="JAACJP010000023">
    <property type="protein sequence ID" value="KAF5377648.1"/>
    <property type="molecule type" value="Genomic_DNA"/>
</dbReference>
<protein>
    <recommendedName>
        <fullName evidence="5">Elongator complex protein 5</fullName>
    </recommendedName>
</protein>
<reference evidence="10 11" key="1">
    <citation type="journal article" date="2020" name="ISME J.">
        <title>Uncovering the hidden diversity of litter-decomposition mechanisms in mushroom-forming fungi.</title>
        <authorList>
            <person name="Floudas D."/>
            <person name="Bentzer J."/>
            <person name="Ahren D."/>
            <person name="Johansson T."/>
            <person name="Persson P."/>
            <person name="Tunlid A."/>
        </authorList>
    </citation>
    <scope>NUCLEOTIDE SEQUENCE [LARGE SCALE GENOMIC DNA]</scope>
    <source>
        <strain evidence="10 11">CBS 661.87</strain>
    </source>
</reference>
<dbReference type="InterPro" id="IPR027417">
    <property type="entry name" value="P-loop_NTPase"/>
</dbReference>
<gene>
    <name evidence="10" type="ORF">D9615_005355</name>
</gene>
<evidence type="ECO:0000256" key="6">
    <source>
        <dbReference type="ARBA" id="ARBA00022490"/>
    </source>
</evidence>
<dbReference type="OrthoDB" id="166907at2759"/>
<dbReference type="AlphaFoldDB" id="A0A8H5M1P9"/>
<name>A0A8H5M1P9_9AGAR</name>
<feature type="region of interest" description="Disordered" evidence="9">
    <location>
        <begin position="315"/>
        <end position="338"/>
    </location>
</feature>
<dbReference type="GO" id="GO:0000049">
    <property type="term" value="F:tRNA binding"/>
    <property type="evidence" value="ECO:0007669"/>
    <property type="project" value="TreeGrafter"/>
</dbReference>
<evidence type="ECO:0000256" key="1">
    <source>
        <dbReference type="ARBA" id="ARBA00004123"/>
    </source>
</evidence>
<keyword evidence="6" id="KW-0963">Cytoplasm</keyword>
<evidence type="ECO:0000256" key="5">
    <source>
        <dbReference type="ARBA" id="ARBA00020264"/>
    </source>
</evidence>
<evidence type="ECO:0000313" key="11">
    <source>
        <dbReference type="Proteomes" id="UP000565441"/>
    </source>
</evidence>
<dbReference type="InterPro" id="IPR019519">
    <property type="entry name" value="Elp5"/>
</dbReference>
<feature type="compositionally biased region" description="Polar residues" evidence="9">
    <location>
        <begin position="321"/>
        <end position="338"/>
    </location>
</feature>
<evidence type="ECO:0000256" key="9">
    <source>
        <dbReference type="SAM" id="MobiDB-lite"/>
    </source>
</evidence>
<organism evidence="10 11">
    <name type="scientific">Tricholomella constricta</name>
    <dbReference type="NCBI Taxonomy" id="117010"/>
    <lineage>
        <taxon>Eukaryota</taxon>
        <taxon>Fungi</taxon>
        <taxon>Dikarya</taxon>
        <taxon>Basidiomycota</taxon>
        <taxon>Agaricomycotina</taxon>
        <taxon>Agaricomycetes</taxon>
        <taxon>Agaricomycetidae</taxon>
        <taxon>Agaricales</taxon>
        <taxon>Tricholomatineae</taxon>
        <taxon>Lyophyllaceae</taxon>
        <taxon>Tricholomella</taxon>
    </lineage>
</organism>
<accession>A0A8H5M1P9</accession>